<dbReference type="Proteomes" id="UP000218231">
    <property type="component" value="Unassembled WGS sequence"/>
</dbReference>
<proteinExistence type="predicted"/>
<gene>
    <name evidence="1" type="ORF">WR25_08159</name>
</gene>
<protein>
    <submittedName>
        <fullName evidence="1">Uncharacterized protein</fullName>
    </submittedName>
</protein>
<evidence type="ECO:0000313" key="2">
    <source>
        <dbReference type="Proteomes" id="UP000218231"/>
    </source>
</evidence>
<keyword evidence="2" id="KW-1185">Reference proteome</keyword>
<organism evidence="1 2">
    <name type="scientific">Diploscapter pachys</name>
    <dbReference type="NCBI Taxonomy" id="2018661"/>
    <lineage>
        <taxon>Eukaryota</taxon>
        <taxon>Metazoa</taxon>
        <taxon>Ecdysozoa</taxon>
        <taxon>Nematoda</taxon>
        <taxon>Chromadorea</taxon>
        <taxon>Rhabditida</taxon>
        <taxon>Rhabditina</taxon>
        <taxon>Rhabditomorpha</taxon>
        <taxon>Rhabditoidea</taxon>
        <taxon>Rhabditidae</taxon>
        <taxon>Diploscapter</taxon>
    </lineage>
</organism>
<comment type="caution">
    <text evidence="1">The sequence shown here is derived from an EMBL/GenBank/DDBJ whole genome shotgun (WGS) entry which is preliminary data.</text>
</comment>
<name>A0A2A2LTE3_9BILA</name>
<accession>A0A2A2LTE3</accession>
<sequence length="109" mass="12048">MCKNFSRVRTSCKTDLSVALVNAQDVESVQLVDDVPHLVNSRFECLGHITVLSDEEGPLGQLLVDVRHSLQVLVQLHERPVRKACSVLKTGKLISIINGGELTDLSERE</sequence>
<dbReference type="EMBL" id="LIAE01006465">
    <property type="protein sequence ID" value="PAV89237.1"/>
    <property type="molecule type" value="Genomic_DNA"/>
</dbReference>
<reference evidence="1 2" key="1">
    <citation type="journal article" date="2017" name="Curr. Biol.">
        <title>Genome architecture and evolution of a unichromosomal asexual nematode.</title>
        <authorList>
            <person name="Fradin H."/>
            <person name="Zegar C."/>
            <person name="Gutwein M."/>
            <person name="Lucas J."/>
            <person name="Kovtun M."/>
            <person name="Corcoran D."/>
            <person name="Baugh L.R."/>
            <person name="Kiontke K."/>
            <person name="Gunsalus K."/>
            <person name="Fitch D.H."/>
            <person name="Piano F."/>
        </authorList>
    </citation>
    <scope>NUCLEOTIDE SEQUENCE [LARGE SCALE GENOMIC DNA]</scope>
    <source>
        <strain evidence="1">PF1309</strain>
    </source>
</reference>
<dbReference type="AlphaFoldDB" id="A0A2A2LTE3"/>
<evidence type="ECO:0000313" key="1">
    <source>
        <dbReference type="EMBL" id="PAV89237.1"/>
    </source>
</evidence>